<gene>
    <name evidence="5" type="ORF">GCM10009864_57660</name>
</gene>
<dbReference type="Pfam" id="PF03816">
    <property type="entry name" value="LytR_cpsA_psr"/>
    <property type="match status" value="1"/>
</dbReference>
<feature type="signal peptide" evidence="2">
    <location>
        <begin position="1"/>
        <end position="20"/>
    </location>
</feature>
<dbReference type="NCBIfam" id="TIGR00350">
    <property type="entry name" value="lytR_cpsA_psr"/>
    <property type="match status" value="1"/>
</dbReference>
<feature type="domain" description="LytR/CpsA/Psr regulator C-terminal" evidence="4">
    <location>
        <begin position="341"/>
        <end position="426"/>
    </location>
</feature>
<dbReference type="Proteomes" id="UP001500994">
    <property type="component" value="Unassembled WGS sequence"/>
</dbReference>
<proteinExistence type="inferred from homology"/>
<organism evidence="5 6">
    <name type="scientific">Streptomyces lunalinharesii</name>
    <dbReference type="NCBI Taxonomy" id="333384"/>
    <lineage>
        <taxon>Bacteria</taxon>
        <taxon>Bacillati</taxon>
        <taxon>Actinomycetota</taxon>
        <taxon>Actinomycetes</taxon>
        <taxon>Kitasatosporales</taxon>
        <taxon>Streptomycetaceae</taxon>
        <taxon>Streptomyces</taxon>
    </lineage>
</organism>
<dbReference type="InterPro" id="IPR027381">
    <property type="entry name" value="LytR/CpsA/Psr_C"/>
</dbReference>
<accession>A0ABP6EX11</accession>
<comment type="similarity">
    <text evidence="1">Belongs to the LytR/CpsA/Psr (LCP) family.</text>
</comment>
<dbReference type="Gene3D" id="3.40.630.190">
    <property type="entry name" value="LCP protein"/>
    <property type="match status" value="1"/>
</dbReference>
<dbReference type="PANTHER" id="PTHR33392:SF6">
    <property type="entry name" value="POLYISOPRENYL-TEICHOIC ACID--PEPTIDOGLYCAN TEICHOIC ACID TRANSFERASE TAGU"/>
    <property type="match status" value="1"/>
</dbReference>
<evidence type="ECO:0000256" key="1">
    <source>
        <dbReference type="ARBA" id="ARBA00006068"/>
    </source>
</evidence>
<evidence type="ECO:0000313" key="5">
    <source>
        <dbReference type="EMBL" id="GAA2678293.1"/>
    </source>
</evidence>
<comment type="caution">
    <text evidence="5">The sequence shown here is derived from an EMBL/GenBank/DDBJ whole genome shotgun (WGS) entry which is preliminary data.</text>
</comment>
<sequence length="455" mass="48236">MRISAAATALLLSASGVGHAMVTGVETGISRVDAFQGISDRPGGGAGLTFLVVGTDGRDKLTDGEKQKYHLGGDPCHCTDTLMLVHLSADRSRASVVSLPRDSYAEVPAHQDADGRRHPRHALKLNAAYAEGGPNLTVRTVEHMTGVHIDHYLEVDFTSFMRTVDAVGGVEVCTVRPLRDRYSGLDLPAGTSRLNGGRALQYVRSRHVDASADLGRMQRQQRFLAALLDRITSSGVLMNPVRFKEVADAMLRSVRADDGFGAGDLADLAQAMRGFGPASSEFASVPLRGEAENVPGLGSTVRWDPVRAPQLFRALREDRPFAARPDPKAPAAPVVDVPPGQVRVQVENGTGRPGLAAQVTRQLHDTGFTTEVPGDGAHGAATETVLSYDPHWDRSARSLAAALPGARLRPTAGQGPVMRLTVGTGFRAVRPVRAEEPTPAPGSLAAITGDQAVCR</sequence>
<dbReference type="InterPro" id="IPR004474">
    <property type="entry name" value="LytR_CpsA_psr"/>
</dbReference>
<evidence type="ECO:0000259" key="4">
    <source>
        <dbReference type="Pfam" id="PF13399"/>
    </source>
</evidence>
<evidence type="ECO:0000256" key="2">
    <source>
        <dbReference type="SAM" id="SignalP"/>
    </source>
</evidence>
<name>A0ABP6EX11_9ACTN</name>
<dbReference type="PANTHER" id="PTHR33392">
    <property type="entry name" value="POLYISOPRENYL-TEICHOIC ACID--PEPTIDOGLYCAN TEICHOIC ACID TRANSFERASE TAGU"/>
    <property type="match status" value="1"/>
</dbReference>
<feature type="chain" id="PRO_5046026404" evidence="2">
    <location>
        <begin position="21"/>
        <end position="455"/>
    </location>
</feature>
<feature type="domain" description="Cell envelope-related transcriptional attenuator" evidence="3">
    <location>
        <begin position="79"/>
        <end position="232"/>
    </location>
</feature>
<protein>
    <submittedName>
        <fullName evidence="5">LCP family protein</fullName>
    </submittedName>
</protein>
<dbReference type="Gene3D" id="3.30.70.2390">
    <property type="match status" value="1"/>
</dbReference>
<evidence type="ECO:0000259" key="3">
    <source>
        <dbReference type="Pfam" id="PF03816"/>
    </source>
</evidence>
<reference evidence="6" key="1">
    <citation type="journal article" date="2019" name="Int. J. Syst. Evol. Microbiol.">
        <title>The Global Catalogue of Microorganisms (GCM) 10K type strain sequencing project: providing services to taxonomists for standard genome sequencing and annotation.</title>
        <authorList>
            <consortium name="The Broad Institute Genomics Platform"/>
            <consortium name="The Broad Institute Genome Sequencing Center for Infectious Disease"/>
            <person name="Wu L."/>
            <person name="Ma J."/>
        </authorList>
    </citation>
    <scope>NUCLEOTIDE SEQUENCE [LARGE SCALE GENOMIC DNA]</scope>
    <source>
        <strain evidence="6">JCM 16374</strain>
    </source>
</reference>
<keyword evidence="6" id="KW-1185">Reference proteome</keyword>
<evidence type="ECO:0000313" key="6">
    <source>
        <dbReference type="Proteomes" id="UP001500994"/>
    </source>
</evidence>
<dbReference type="InterPro" id="IPR050922">
    <property type="entry name" value="LytR/CpsA/Psr_CW_biosynth"/>
</dbReference>
<dbReference type="Pfam" id="PF13399">
    <property type="entry name" value="LytR_C"/>
    <property type="match status" value="1"/>
</dbReference>
<dbReference type="EMBL" id="BAAARK010000022">
    <property type="protein sequence ID" value="GAA2678293.1"/>
    <property type="molecule type" value="Genomic_DNA"/>
</dbReference>
<keyword evidence="2" id="KW-0732">Signal</keyword>